<dbReference type="EMBL" id="MN740529">
    <property type="protein sequence ID" value="QHU31556.1"/>
    <property type="molecule type" value="Genomic_DNA"/>
</dbReference>
<dbReference type="AlphaFoldDB" id="A0A6C0LKV7"/>
<protein>
    <recommendedName>
        <fullName evidence="2">Nucleotide-diphospho-sugar transferase domain-containing protein</fullName>
    </recommendedName>
</protein>
<sequence length="290" mass="33744">MSGTTATHSKQSVDGIILVTSCQKYMNTRLKELKLKESYGNWKVIHVIGDLFLDCDYALEGNLMRIRCEDSYIYNLKKFVLALKYLYEMFEIRDGVLRSNDDLEFNEKLLVDFLETPKKIGTLDIDFLGRSSTGYSLVDYPFTYEPQRAATNYHLVQYYETHPEDFENPLHNIKGVDILKYSRMPHIPAFLHGPLIYFSNKSCKILLNHMQNINYDIYHYDEKSNSYPYTIDDLTYPLVLLSNGINLLHANNWHKELEGSPAHTTQFPYAICGNQENSPDCIAFHTNKYK</sequence>
<organism evidence="1">
    <name type="scientific">viral metagenome</name>
    <dbReference type="NCBI Taxonomy" id="1070528"/>
    <lineage>
        <taxon>unclassified sequences</taxon>
        <taxon>metagenomes</taxon>
        <taxon>organismal metagenomes</taxon>
    </lineage>
</organism>
<evidence type="ECO:0008006" key="2">
    <source>
        <dbReference type="Google" id="ProtNLM"/>
    </source>
</evidence>
<name>A0A6C0LKV7_9ZZZZ</name>
<evidence type="ECO:0000313" key="1">
    <source>
        <dbReference type="EMBL" id="QHU31556.1"/>
    </source>
</evidence>
<accession>A0A6C0LKV7</accession>
<proteinExistence type="predicted"/>
<reference evidence="1" key="1">
    <citation type="journal article" date="2020" name="Nature">
        <title>Giant virus diversity and host interactions through global metagenomics.</title>
        <authorList>
            <person name="Schulz F."/>
            <person name="Roux S."/>
            <person name="Paez-Espino D."/>
            <person name="Jungbluth S."/>
            <person name="Walsh D.A."/>
            <person name="Denef V.J."/>
            <person name="McMahon K.D."/>
            <person name="Konstantinidis K.T."/>
            <person name="Eloe-Fadrosh E.A."/>
            <person name="Kyrpides N.C."/>
            <person name="Woyke T."/>
        </authorList>
    </citation>
    <scope>NUCLEOTIDE SEQUENCE</scope>
    <source>
        <strain evidence="1">GVMAG-M-3300027963-21</strain>
    </source>
</reference>